<proteinExistence type="predicted"/>
<organism evidence="2 3">
    <name type="scientific">Collibacillus ludicampi</name>
    <dbReference type="NCBI Taxonomy" id="2771369"/>
    <lineage>
        <taxon>Bacteria</taxon>
        <taxon>Bacillati</taxon>
        <taxon>Bacillota</taxon>
        <taxon>Bacilli</taxon>
        <taxon>Bacillales</taxon>
        <taxon>Alicyclobacillaceae</taxon>
        <taxon>Collibacillus</taxon>
    </lineage>
</organism>
<protein>
    <submittedName>
        <fullName evidence="2">Uncharacterized protein</fullName>
    </submittedName>
</protein>
<comment type="caution">
    <text evidence="2">The sequence shown here is derived from an EMBL/GenBank/DDBJ whole genome shotgun (WGS) entry which is preliminary data.</text>
</comment>
<reference evidence="2" key="1">
    <citation type="journal article" date="2023" name="Int. J. Syst. Evol. Microbiol.">
        <title>Collibacillus ludicampi gen. nov., sp. nov., a new soil bacterium of the family Alicyclobacillaceae.</title>
        <authorList>
            <person name="Jojima T."/>
            <person name="Ioku Y."/>
            <person name="Fukuta Y."/>
            <person name="Shirasaka N."/>
            <person name="Matsumura Y."/>
            <person name="Mori M."/>
        </authorList>
    </citation>
    <scope>NUCLEOTIDE SEQUENCE</scope>
    <source>
        <strain evidence="2">TP075</strain>
    </source>
</reference>
<feature type="transmembrane region" description="Helical" evidence="1">
    <location>
        <begin position="33"/>
        <end position="53"/>
    </location>
</feature>
<gene>
    <name evidence="2" type="ORF">DNHGIG_24490</name>
</gene>
<evidence type="ECO:0000313" key="3">
    <source>
        <dbReference type="Proteomes" id="UP001057291"/>
    </source>
</evidence>
<keyword evidence="1" id="KW-0472">Membrane</keyword>
<evidence type="ECO:0000313" key="2">
    <source>
        <dbReference type="EMBL" id="GIM46900.1"/>
    </source>
</evidence>
<dbReference type="AlphaFoldDB" id="A0AAV4LGF3"/>
<keyword evidence="1" id="KW-1133">Transmembrane helix</keyword>
<dbReference type="EMBL" id="BOQE01000001">
    <property type="protein sequence ID" value="GIM46900.1"/>
    <property type="molecule type" value="Genomic_DNA"/>
</dbReference>
<sequence>MTNPHPLNYEKMQALFTEKLCFLKKDNKRLGKAIFIFLTLLARSASFLNYSPYAGADSVMELPLDRIGLRL</sequence>
<keyword evidence="3" id="KW-1185">Reference proteome</keyword>
<evidence type="ECO:0000256" key="1">
    <source>
        <dbReference type="SAM" id="Phobius"/>
    </source>
</evidence>
<accession>A0AAV4LGF3</accession>
<dbReference type="Proteomes" id="UP001057291">
    <property type="component" value="Unassembled WGS sequence"/>
</dbReference>
<keyword evidence="1" id="KW-0812">Transmembrane</keyword>
<name>A0AAV4LGF3_9BACL</name>